<evidence type="ECO:0000259" key="5">
    <source>
        <dbReference type="Pfam" id="PF01515"/>
    </source>
</evidence>
<protein>
    <submittedName>
        <fullName evidence="6">Phosphate acetyltransferase</fullName>
    </submittedName>
</protein>
<dbReference type="InterPro" id="IPR012147">
    <property type="entry name" value="P_Ac_Bu_trans"/>
</dbReference>
<organism evidence="6 7">
    <name type="scientific">Pararhodobacter oceanensis</name>
    <dbReference type="NCBI Taxonomy" id="2172121"/>
    <lineage>
        <taxon>Bacteria</taxon>
        <taxon>Pseudomonadati</taxon>
        <taxon>Pseudomonadota</taxon>
        <taxon>Alphaproteobacteria</taxon>
        <taxon>Rhodobacterales</taxon>
        <taxon>Paracoccaceae</taxon>
        <taxon>Pararhodobacter</taxon>
    </lineage>
</organism>
<feature type="domain" description="Phosphate acetyl/butaryl transferase" evidence="5">
    <location>
        <begin position="62"/>
        <end position="287"/>
    </location>
</feature>
<evidence type="ECO:0000256" key="4">
    <source>
        <dbReference type="ARBA" id="ARBA00023315"/>
    </source>
</evidence>
<dbReference type="InterPro" id="IPR050500">
    <property type="entry name" value="Phos_Acetyltrans/Butyryltrans"/>
</dbReference>
<gene>
    <name evidence="6" type="ORF">DDE20_09485</name>
</gene>
<keyword evidence="7" id="KW-1185">Reference proteome</keyword>
<name>A0A2T8HUZ3_9RHOB</name>
<dbReference type="RefSeq" id="WP_116558230.1">
    <property type="nucleotide sequence ID" value="NZ_QDKM01000003.1"/>
</dbReference>
<evidence type="ECO:0000256" key="1">
    <source>
        <dbReference type="ARBA" id="ARBA00000705"/>
    </source>
</evidence>
<dbReference type="EMBL" id="QDKM01000003">
    <property type="protein sequence ID" value="PVH29234.1"/>
    <property type="molecule type" value="Genomic_DNA"/>
</dbReference>
<evidence type="ECO:0000256" key="2">
    <source>
        <dbReference type="ARBA" id="ARBA00005656"/>
    </source>
</evidence>
<dbReference type="PANTHER" id="PTHR43356">
    <property type="entry name" value="PHOSPHATE ACETYLTRANSFERASE"/>
    <property type="match status" value="1"/>
</dbReference>
<keyword evidence="4" id="KW-0012">Acyltransferase</keyword>
<accession>A0A2T8HUZ3</accession>
<comment type="caution">
    <text evidence="6">The sequence shown here is derived from an EMBL/GenBank/DDBJ whole genome shotgun (WGS) entry which is preliminary data.</text>
</comment>
<dbReference type="Gene3D" id="3.40.50.10950">
    <property type="match status" value="2"/>
</dbReference>
<dbReference type="AlphaFoldDB" id="A0A2T8HUZ3"/>
<evidence type="ECO:0000256" key="3">
    <source>
        <dbReference type="ARBA" id="ARBA00022679"/>
    </source>
</evidence>
<dbReference type="GO" id="GO:0008959">
    <property type="term" value="F:phosphate acetyltransferase activity"/>
    <property type="evidence" value="ECO:0007669"/>
    <property type="project" value="UniProtKB-EC"/>
</dbReference>
<dbReference type="InterPro" id="IPR002505">
    <property type="entry name" value="PTA_PTB"/>
</dbReference>
<dbReference type="InterPro" id="IPR042113">
    <property type="entry name" value="P_AcTrfase_dom1"/>
</dbReference>
<dbReference type="PANTHER" id="PTHR43356:SF3">
    <property type="entry name" value="PHOSPHATE ACETYLTRANSFERASE"/>
    <property type="match status" value="1"/>
</dbReference>
<comment type="similarity">
    <text evidence="2">Belongs to the phosphate acetyltransferase and butyryltransferase family.</text>
</comment>
<sequence>MDVVGRAFEAAKTRGARVVLPEMEDPRIAEAAARLRAEGLAEPLTLEAARPAEAYVDLLLVNRPTLKPALARRMLEKPLIRAAAMVAAGEAEAMVAGATHPTRRVIEAASLAIGMAEGVTTPSSFFLMLMPARDGAPARPLVFADCAVNTAPDAAQLADIARASARSARALLGEAHVALLSFSTGASGQGASVDIVRAACEASGFAGPVQADAALNAVIAAKKGYAGGVANTLIFPSLDAGNIAYKLLQELAGAQALGPFLQGFRCPVCDLSRGASVADIVSATAITLAMG</sequence>
<reference evidence="6 7" key="1">
    <citation type="submission" date="2018-04" db="EMBL/GenBank/DDBJ databases">
        <title>Pararhodobacter oceanense sp. nov., isolated from marine intertidal sediment.</title>
        <authorList>
            <person name="Wang X.-L."/>
            <person name="Du Z.-J."/>
        </authorList>
    </citation>
    <scope>NUCLEOTIDE SEQUENCE [LARGE SCALE GENOMIC DNA]</scope>
    <source>
        <strain evidence="6 7">AM505</strain>
    </source>
</reference>
<dbReference type="InterPro" id="IPR042112">
    <property type="entry name" value="P_AcTrfase_dom2"/>
</dbReference>
<dbReference type="PIRSF" id="PIRSF000428">
    <property type="entry name" value="P_Ac_trans"/>
    <property type="match status" value="1"/>
</dbReference>
<dbReference type="Pfam" id="PF01515">
    <property type="entry name" value="PTA_PTB"/>
    <property type="match status" value="1"/>
</dbReference>
<evidence type="ECO:0000313" key="6">
    <source>
        <dbReference type="EMBL" id="PVH29234.1"/>
    </source>
</evidence>
<keyword evidence="3 6" id="KW-0808">Transferase</keyword>
<dbReference type="SUPFAM" id="SSF53659">
    <property type="entry name" value="Isocitrate/Isopropylmalate dehydrogenase-like"/>
    <property type="match status" value="1"/>
</dbReference>
<evidence type="ECO:0000313" key="7">
    <source>
        <dbReference type="Proteomes" id="UP000245911"/>
    </source>
</evidence>
<dbReference type="OrthoDB" id="9808984at2"/>
<dbReference type="Proteomes" id="UP000245911">
    <property type="component" value="Unassembled WGS sequence"/>
</dbReference>
<dbReference type="Gene3D" id="3.40.50.10750">
    <property type="entry name" value="Isocitrate/Isopropylmalate dehydrogenase-like"/>
    <property type="match status" value="1"/>
</dbReference>
<comment type="catalytic activity">
    <reaction evidence="1">
        <text>acetyl-CoA + phosphate = acetyl phosphate + CoA</text>
        <dbReference type="Rhea" id="RHEA:19521"/>
        <dbReference type="ChEBI" id="CHEBI:22191"/>
        <dbReference type="ChEBI" id="CHEBI:43474"/>
        <dbReference type="ChEBI" id="CHEBI:57287"/>
        <dbReference type="ChEBI" id="CHEBI:57288"/>
        <dbReference type="EC" id="2.3.1.8"/>
    </reaction>
</comment>
<proteinExistence type="inferred from homology"/>